<proteinExistence type="predicted"/>
<dbReference type="RefSeq" id="WP_194501784.1">
    <property type="nucleotide sequence ID" value="NZ_JADIVZ010000001.1"/>
</dbReference>
<feature type="region of interest" description="Disordered" evidence="1">
    <location>
        <begin position="1"/>
        <end position="93"/>
    </location>
</feature>
<keyword evidence="2" id="KW-1133">Transmembrane helix</keyword>
<comment type="caution">
    <text evidence="3">The sequence shown here is derived from an EMBL/GenBank/DDBJ whole genome shotgun (WGS) entry which is preliminary data.</text>
</comment>
<dbReference type="AlphaFoldDB" id="A0A930UTJ3"/>
<name>A0A930UTJ3_9ACTN</name>
<feature type="compositionally biased region" description="Polar residues" evidence="1">
    <location>
        <begin position="48"/>
        <end position="57"/>
    </location>
</feature>
<dbReference type="EMBL" id="JADIVZ010000001">
    <property type="protein sequence ID" value="MBF4160573.1"/>
    <property type="molecule type" value="Genomic_DNA"/>
</dbReference>
<protein>
    <submittedName>
        <fullName evidence="3">Uncharacterized protein</fullName>
    </submittedName>
</protein>
<feature type="compositionally biased region" description="Pro residues" evidence="1">
    <location>
        <begin position="82"/>
        <end position="91"/>
    </location>
</feature>
<sequence>MERDNERDPHSGAESDQDAAWRAIVENFGERADLGPDDLHDRIEQSEPAATSTTWSIQDADPLGLLPSSAPPPVDDDERFVPPEPPPVPRPPFDRGLAWAGVFGAPTLLIVLLIGRIHVPTWVAYGGIAWFVGGFGYLVAQMSREPRDPWDDGSRL</sequence>
<dbReference type="Proteomes" id="UP000656804">
    <property type="component" value="Unassembled WGS sequence"/>
</dbReference>
<gene>
    <name evidence="3" type="ORF">ISG29_02650</name>
</gene>
<evidence type="ECO:0000256" key="1">
    <source>
        <dbReference type="SAM" id="MobiDB-lite"/>
    </source>
</evidence>
<evidence type="ECO:0000313" key="3">
    <source>
        <dbReference type="EMBL" id="MBF4160573.1"/>
    </source>
</evidence>
<keyword evidence="2" id="KW-0812">Transmembrane</keyword>
<feature type="transmembrane region" description="Helical" evidence="2">
    <location>
        <begin position="97"/>
        <end position="116"/>
    </location>
</feature>
<accession>A0A930UTJ3</accession>
<keyword evidence="2" id="KW-0472">Membrane</keyword>
<keyword evidence="4" id="KW-1185">Reference proteome</keyword>
<feature type="transmembrane region" description="Helical" evidence="2">
    <location>
        <begin position="122"/>
        <end position="140"/>
    </location>
</feature>
<organism evidence="3 4">
    <name type="scientific">Nocardioides acrostichi</name>
    <dbReference type="NCBI Taxonomy" id="2784339"/>
    <lineage>
        <taxon>Bacteria</taxon>
        <taxon>Bacillati</taxon>
        <taxon>Actinomycetota</taxon>
        <taxon>Actinomycetes</taxon>
        <taxon>Propionibacteriales</taxon>
        <taxon>Nocardioidaceae</taxon>
        <taxon>Nocardioides</taxon>
    </lineage>
</organism>
<feature type="compositionally biased region" description="Basic and acidic residues" evidence="1">
    <location>
        <begin position="28"/>
        <end position="45"/>
    </location>
</feature>
<feature type="compositionally biased region" description="Basic and acidic residues" evidence="1">
    <location>
        <begin position="1"/>
        <end position="13"/>
    </location>
</feature>
<evidence type="ECO:0000313" key="4">
    <source>
        <dbReference type="Proteomes" id="UP000656804"/>
    </source>
</evidence>
<evidence type="ECO:0000256" key="2">
    <source>
        <dbReference type="SAM" id="Phobius"/>
    </source>
</evidence>
<reference evidence="3" key="1">
    <citation type="submission" date="2020-11" db="EMBL/GenBank/DDBJ databases">
        <title>Nocardioides sp. CBS4Y-1, whole genome shotgun sequence.</title>
        <authorList>
            <person name="Tuo L."/>
        </authorList>
    </citation>
    <scope>NUCLEOTIDE SEQUENCE</scope>
    <source>
        <strain evidence="3">CBS4Y-1</strain>
    </source>
</reference>